<protein>
    <submittedName>
        <fullName evidence="5">Peptidase M20</fullName>
    </submittedName>
</protein>
<comment type="caution">
    <text evidence="5">The sequence shown here is derived from an EMBL/GenBank/DDBJ whole genome shotgun (WGS) entry which is preliminary data.</text>
</comment>
<dbReference type="SUPFAM" id="SSF55031">
    <property type="entry name" value="Bacterial exopeptidase dimerisation domain"/>
    <property type="match status" value="1"/>
</dbReference>
<dbReference type="OrthoDB" id="9783294at2"/>
<organism evidence="5 6">
    <name type="scientific">Aquimarina aggregata</name>
    <dbReference type="NCBI Taxonomy" id="1642818"/>
    <lineage>
        <taxon>Bacteria</taxon>
        <taxon>Pseudomonadati</taxon>
        <taxon>Bacteroidota</taxon>
        <taxon>Flavobacteriia</taxon>
        <taxon>Flavobacteriales</taxon>
        <taxon>Flavobacteriaceae</taxon>
        <taxon>Aquimarina</taxon>
    </lineage>
</organism>
<proteinExistence type="predicted"/>
<keyword evidence="1" id="KW-0479">Metal-binding</keyword>
<dbReference type="STRING" id="1642818.AWE51_02150"/>
<dbReference type="PANTHER" id="PTHR43808">
    <property type="entry name" value="ACETYLORNITHINE DEACETYLASE"/>
    <property type="match status" value="1"/>
</dbReference>
<dbReference type="Pfam" id="PF01546">
    <property type="entry name" value="Peptidase_M20"/>
    <property type="match status" value="1"/>
</dbReference>
<keyword evidence="2" id="KW-0378">Hydrolase</keyword>
<accession>A0A163CCA1</accession>
<evidence type="ECO:0000256" key="3">
    <source>
        <dbReference type="SAM" id="SignalP"/>
    </source>
</evidence>
<dbReference type="RefSeq" id="WP_066309689.1">
    <property type="nucleotide sequence ID" value="NZ_CANLSS010000001.1"/>
</dbReference>
<dbReference type="Gene3D" id="3.40.630.10">
    <property type="entry name" value="Zn peptidases"/>
    <property type="match status" value="1"/>
</dbReference>
<dbReference type="Pfam" id="PF07687">
    <property type="entry name" value="M20_dimer"/>
    <property type="match status" value="1"/>
</dbReference>
<gene>
    <name evidence="5" type="ORF">AWE51_02150</name>
</gene>
<dbReference type="InterPro" id="IPR002933">
    <property type="entry name" value="Peptidase_M20"/>
</dbReference>
<keyword evidence="6" id="KW-1185">Reference proteome</keyword>
<evidence type="ECO:0000256" key="1">
    <source>
        <dbReference type="ARBA" id="ARBA00022723"/>
    </source>
</evidence>
<dbReference type="SUPFAM" id="SSF53187">
    <property type="entry name" value="Zn-dependent exopeptidases"/>
    <property type="match status" value="1"/>
</dbReference>
<dbReference type="GO" id="GO:0046872">
    <property type="term" value="F:metal ion binding"/>
    <property type="evidence" value="ECO:0007669"/>
    <property type="project" value="UniProtKB-KW"/>
</dbReference>
<dbReference type="Gene3D" id="3.30.70.360">
    <property type="match status" value="1"/>
</dbReference>
<feature type="domain" description="Peptidase M20 dimerisation" evidence="4">
    <location>
        <begin position="223"/>
        <end position="321"/>
    </location>
</feature>
<evidence type="ECO:0000259" key="4">
    <source>
        <dbReference type="Pfam" id="PF07687"/>
    </source>
</evidence>
<dbReference type="InterPro" id="IPR011650">
    <property type="entry name" value="Peptidase_M20_dimer"/>
</dbReference>
<dbReference type="PANTHER" id="PTHR43808:SF17">
    <property type="entry name" value="PEPTIDASE M20"/>
    <property type="match status" value="1"/>
</dbReference>
<dbReference type="EMBL" id="LQRT01000002">
    <property type="protein sequence ID" value="KZS42265.1"/>
    <property type="molecule type" value="Genomic_DNA"/>
</dbReference>
<dbReference type="AlphaFoldDB" id="A0A163CCA1"/>
<feature type="signal peptide" evidence="3">
    <location>
        <begin position="1"/>
        <end position="22"/>
    </location>
</feature>
<dbReference type="InterPro" id="IPR036264">
    <property type="entry name" value="Bact_exopeptidase_dim_dom"/>
</dbReference>
<name>A0A163CCA1_9FLAO</name>
<dbReference type="InterPro" id="IPR050072">
    <property type="entry name" value="Peptidase_M20A"/>
</dbReference>
<feature type="chain" id="PRO_5007841977" evidence="3">
    <location>
        <begin position="23"/>
        <end position="433"/>
    </location>
</feature>
<evidence type="ECO:0000313" key="5">
    <source>
        <dbReference type="EMBL" id="KZS42265.1"/>
    </source>
</evidence>
<sequence length="433" mass="46413">MHTNLLRCILGVSLLLGGSTFAQDGVIATKEFTKEIKKLTTDKSVQIAINEIDMSDSETIKNMIELTEIPAPPFKETKRAKRFVELFSQTGIDSVWIDAVGNVLALRKGKKRERTVVLDAHIDTVFPEETDVTVKIEGSTYAAPGIGDNTRGMAMLIAVLKGMNKAKISTDADIVFVGTVGEEGLGDLRGVKHLFSKKSSIKIDSWISIDGGGPSRIINGGLGSKRYKAVFKGKGGHSWGAFGLANPHHALGKGITLFVEEASKYVAQKGPKTSFNIGRIGGGTSVNSIPFESWAEVDMRSLSPERLLEIDGIFKASMRKAEVTYNASGIKDKVTLELVPIGDRPSGTLSDKLPLIQRSIAVASYLGISPKLRTGSTNSNIPIAKNIPAITISRGGKGGRAHALDETWTNTPDATKNIKMALLITLAESGIVN</sequence>
<keyword evidence="3" id="KW-0732">Signal</keyword>
<dbReference type="Proteomes" id="UP000076715">
    <property type="component" value="Unassembled WGS sequence"/>
</dbReference>
<evidence type="ECO:0000256" key="2">
    <source>
        <dbReference type="ARBA" id="ARBA00022801"/>
    </source>
</evidence>
<dbReference type="GO" id="GO:0016787">
    <property type="term" value="F:hydrolase activity"/>
    <property type="evidence" value="ECO:0007669"/>
    <property type="project" value="UniProtKB-KW"/>
</dbReference>
<reference evidence="5 6" key="1">
    <citation type="submission" date="2016-01" db="EMBL/GenBank/DDBJ databases">
        <title>The draft genome sequence of Aquimarina sp. RZW4-3-2.</title>
        <authorList>
            <person name="Wang Y."/>
        </authorList>
    </citation>
    <scope>NUCLEOTIDE SEQUENCE [LARGE SCALE GENOMIC DNA]</scope>
    <source>
        <strain evidence="5 6">RZW4-3-2</strain>
    </source>
</reference>
<evidence type="ECO:0000313" key="6">
    <source>
        <dbReference type="Proteomes" id="UP000076715"/>
    </source>
</evidence>